<sequence>MDPRRSPSGFMMTFPREVLKIYVLSTLGGHFLIIKTITRTFVPIKLFFLISRTNMTSMVVVIRSTVGV</sequence>
<accession>A7IWA7</accession>
<evidence type="ECO:0000256" key="1">
    <source>
        <dbReference type="SAM" id="Phobius"/>
    </source>
</evidence>
<gene>
    <name evidence="2" type="primary">b232R</name>
    <name evidence="2" type="ORF">NY2A_b232R</name>
</gene>
<organism evidence="2 3">
    <name type="scientific">Paramecium bursaria Chlorella virus NY2A</name>
    <name type="common">PBCV-NY2A</name>
    <dbReference type="NCBI Taxonomy" id="46021"/>
    <lineage>
        <taxon>Viruses</taxon>
        <taxon>Varidnaviria</taxon>
        <taxon>Bamfordvirae</taxon>
        <taxon>Nucleocytoviricota</taxon>
        <taxon>Megaviricetes</taxon>
        <taxon>Algavirales</taxon>
        <taxon>Phycodnaviridae</taxon>
        <taxon>Chlorovirus</taxon>
        <taxon>Chlorovirus americanus</taxon>
    </lineage>
</organism>
<protein>
    <submittedName>
        <fullName evidence="2">Uncharacterized protein b232R</fullName>
    </submittedName>
</protein>
<keyword evidence="1" id="KW-1133">Transmembrane helix</keyword>
<organismHost>
    <name type="scientific">Chlorella</name>
    <dbReference type="NCBI Taxonomy" id="3071"/>
</organismHost>
<reference evidence="2 3" key="1">
    <citation type="journal article" date="2007" name="Virology">
        <title>Sequence and annotation of the 369-kb NY-2A and the 345-kb AR158 viruses that infect Chlorella NC64A.</title>
        <authorList>
            <person name="Fitzgerald L.A."/>
            <person name="Graves M.V."/>
            <person name="Li X."/>
            <person name="Feldblyum T."/>
            <person name="Nierman W.C."/>
            <person name="Van Etten J.L."/>
        </authorList>
    </citation>
    <scope>NUCLEOTIDE SEQUENCE [LARGE SCALE GENOMIC DNA]</scope>
    <source>
        <strain evidence="2 3">NY-2A</strain>
    </source>
</reference>
<proteinExistence type="predicted"/>
<dbReference type="EMBL" id="DQ491002">
    <property type="protein sequence ID" value="ABT14631.1"/>
    <property type="molecule type" value="Genomic_DNA"/>
</dbReference>
<dbReference type="KEGG" id="vg:5658749"/>
<keyword evidence="1" id="KW-0472">Membrane</keyword>
<feature type="transmembrane region" description="Helical" evidence="1">
    <location>
        <begin position="21"/>
        <end position="38"/>
    </location>
</feature>
<evidence type="ECO:0000313" key="3">
    <source>
        <dbReference type="Proteomes" id="UP000202419"/>
    </source>
</evidence>
<keyword evidence="1" id="KW-0812">Transmembrane</keyword>
<evidence type="ECO:0000313" key="2">
    <source>
        <dbReference type="EMBL" id="ABT14631.1"/>
    </source>
</evidence>
<dbReference type="RefSeq" id="YP_001497428.1">
    <property type="nucleotide sequence ID" value="NC_009898.1"/>
</dbReference>
<dbReference type="GeneID" id="5658749"/>
<dbReference type="Proteomes" id="UP000202419">
    <property type="component" value="Segment"/>
</dbReference>
<name>A7IWA7_PBCVN</name>
<keyword evidence="3" id="KW-1185">Reference proteome</keyword>